<evidence type="ECO:0000313" key="2">
    <source>
        <dbReference type="Proteomes" id="UP000077875"/>
    </source>
</evidence>
<dbReference type="Proteomes" id="UP000077875">
    <property type="component" value="Chromosome"/>
</dbReference>
<dbReference type="SUPFAM" id="SSF117396">
    <property type="entry name" value="TM1631-like"/>
    <property type="match status" value="1"/>
</dbReference>
<dbReference type="PANTHER" id="PTHR30348:SF9">
    <property type="entry name" value="UPF0759 PROTEIN YECE"/>
    <property type="match status" value="1"/>
</dbReference>
<gene>
    <name evidence="1" type="ORF">A5892_02065</name>
</gene>
<dbReference type="RefSeq" id="WP_064121380.1">
    <property type="nucleotide sequence ID" value="NZ_CP015243.1"/>
</dbReference>
<dbReference type="InterPro" id="IPR036520">
    <property type="entry name" value="UPF0759_sf"/>
</dbReference>
<reference evidence="1 2" key="1">
    <citation type="submission" date="2016-04" db="EMBL/GenBank/DDBJ databases">
        <title>Complete Genome Sequence of Halotalea alkalilenta IHB B 13600.</title>
        <authorList>
            <person name="Swarnkar M.K."/>
            <person name="Sharma A."/>
            <person name="Kaushal K."/>
            <person name="Soni R."/>
            <person name="Rana S."/>
            <person name="Singh A.K."/>
            <person name="Gulati A."/>
        </authorList>
    </citation>
    <scope>NUCLEOTIDE SEQUENCE [LARGE SCALE GENOMIC DNA]</scope>
    <source>
        <strain evidence="1 2">IHB B 13600</strain>
    </source>
</reference>
<accession>A0A172YAZ2</accession>
<dbReference type="EMBL" id="CP015243">
    <property type="protein sequence ID" value="ANF56397.1"/>
    <property type="molecule type" value="Genomic_DNA"/>
</dbReference>
<dbReference type="Gene3D" id="3.20.20.410">
    <property type="entry name" value="Protein of unknown function UPF0759"/>
    <property type="match status" value="1"/>
</dbReference>
<dbReference type="KEGG" id="haa:A5892_02065"/>
<dbReference type="STRING" id="376489.A5892_02065"/>
<dbReference type="PANTHER" id="PTHR30348">
    <property type="entry name" value="UNCHARACTERIZED PROTEIN YECE"/>
    <property type="match status" value="1"/>
</dbReference>
<name>A0A172YAZ2_9GAMM</name>
<keyword evidence="2" id="KW-1185">Reference proteome</keyword>
<dbReference type="InterPro" id="IPR002763">
    <property type="entry name" value="DUF72"/>
</dbReference>
<dbReference type="AlphaFoldDB" id="A0A172YAZ2"/>
<dbReference type="Pfam" id="PF01904">
    <property type="entry name" value="DUF72"/>
    <property type="match status" value="1"/>
</dbReference>
<organism evidence="1 2">
    <name type="scientific">Halotalea alkalilenta</name>
    <dbReference type="NCBI Taxonomy" id="376489"/>
    <lineage>
        <taxon>Bacteria</taxon>
        <taxon>Pseudomonadati</taxon>
        <taxon>Pseudomonadota</taxon>
        <taxon>Gammaproteobacteria</taxon>
        <taxon>Oceanospirillales</taxon>
        <taxon>Halomonadaceae</taxon>
        <taxon>Halotalea</taxon>
    </lineage>
</organism>
<evidence type="ECO:0000313" key="1">
    <source>
        <dbReference type="EMBL" id="ANF56397.1"/>
    </source>
</evidence>
<evidence type="ECO:0008006" key="3">
    <source>
        <dbReference type="Google" id="ProtNLM"/>
    </source>
</evidence>
<proteinExistence type="predicted"/>
<protein>
    <recommendedName>
        <fullName evidence="3">DUF72 domain-containing protein</fullName>
    </recommendedName>
</protein>
<sequence>MVNEKGGRLHLGLAMWANSDWRGTLYGPHTPMNESLADYATVFSSVEGNTTFYSGAPKAETVAAWATLAPKEFRFCFKLPSRLTHERRLDGIESEFEAFIAQLSPLGERLGPIMVQLPRNFGGDELDKLARLLERWPTGVGCAVEPRDPAMFAKGEVEKEFNQLLITHGADRVMLDVRALFSTPADAAPSLAKAQSEKPKRPLHVISTANAPIVRFIGHADMRRNADYFTPWVERLNLWINQGKTPFLFVHTPDNKAAPWLARQCYQRIIDASMKPSDWPAPAAFPGERQNALF</sequence>